<sequence>MVLVHDIVPHPKVGVSAHFFTGSLFPRPHFSSFGNAGIGQDGQPVLGVADTARKRTDDNLGLSMWAEPGQCRFTGFVCDKNVDFSVGVCKLIGQKLRSLAEARCVPLMRCDKGAGSKLIKGMGQHIHVDDGIAACRTPEFARCERMVTELRHRLPLFEGGGKVGCGKFVCAAQPLGTGPFLRHKDGKLCRIVEQCAPIPPQKRL</sequence>
<gene>
    <name evidence="1" type="ORF">SDC9_92218</name>
</gene>
<protein>
    <submittedName>
        <fullName evidence="1">Uncharacterized protein</fullName>
    </submittedName>
</protein>
<dbReference type="EMBL" id="VSSQ01010913">
    <property type="protein sequence ID" value="MPM45531.1"/>
    <property type="molecule type" value="Genomic_DNA"/>
</dbReference>
<proteinExistence type="predicted"/>
<comment type="caution">
    <text evidence="1">The sequence shown here is derived from an EMBL/GenBank/DDBJ whole genome shotgun (WGS) entry which is preliminary data.</text>
</comment>
<reference evidence="1" key="1">
    <citation type="submission" date="2019-08" db="EMBL/GenBank/DDBJ databases">
        <authorList>
            <person name="Kucharzyk K."/>
            <person name="Murdoch R.W."/>
            <person name="Higgins S."/>
            <person name="Loffler F."/>
        </authorList>
    </citation>
    <scope>NUCLEOTIDE SEQUENCE</scope>
</reference>
<accession>A0A644ZZY0</accession>
<dbReference type="AlphaFoldDB" id="A0A644ZZY0"/>
<organism evidence="1">
    <name type="scientific">bioreactor metagenome</name>
    <dbReference type="NCBI Taxonomy" id="1076179"/>
    <lineage>
        <taxon>unclassified sequences</taxon>
        <taxon>metagenomes</taxon>
        <taxon>ecological metagenomes</taxon>
    </lineage>
</organism>
<evidence type="ECO:0000313" key="1">
    <source>
        <dbReference type="EMBL" id="MPM45531.1"/>
    </source>
</evidence>
<name>A0A644ZZY0_9ZZZZ</name>